<name>A0A292PN75_9PEZI</name>
<accession>A0A292PN75</accession>
<organism evidence="2 3">
    <name type="scientific">Tuber aestivum</name>
    <name type="common">summer truffle</name>
    <dbReference type="NCBI Taxonomy" id="59557"/>
    <lineage>
        <taxon>Eukaryota</taxon>
        <taxon>Fungi</taxon>
        <taxon>Dikarya</taxon>
        <taxon>Ascomycota</taxon>
        <taxon>Pezizomycotina</taxon>
        <taxon>Pezizomycetes</taxon>
        <taxon>Pezizales</taxon>
        <taxon>Tuberaceae</taxon>
        <taxon>Tuber</taxon>
    </lineage>
</organism>
<protein>
    <submittedName>
        <fullName evidence="2">Uncharacterized protein</fullName>
    </submittedName>
</protein>
<keyword evidence="3" id="KW-1185">Reference proteome</keyword>
<dbReference type="Proteomes" id="UP001412239">
    <property type="component" value="Unassembled WGS sequence"/>
</dbReference>
<keyword evidence="1" id="KW-1133">Transmembrane helix</keyword>
<evidence type="ECO:0000313" key="2">
    <source>
        <dbReference type="EMBL" id="CUS09112.1"/>
    </source>
</evidence>
<evidence type="ECO:0000313" key="3">
    <source>
        <dbReference type="Proteomes" id="UP001412239"/>
    </source>
</evidence>
<dbReference type="EMBL" id="LN891098">
    <property type="protein sequence ID" value="CUS09112.1"/>
    <property type="molecule type" value="Genomic_DNA"/>
</dbReference>
<keyword evidence="1" id="KW-0472">Membrane</keyword>
<keyword evidence="1" id="KW-0812">Transmembrane</keyword>
<gene>
    <name evidence="2" type="ORF">GSTUAT00006826001</name>
</gene>
<feature type="transmembrane region" description="Helical" evidence="1">
    <location>
        <begin position="21"/>
        <end position="49"/>
    </location>
</feature>
<evidence type="ECO:0000256" key="1">
    <source>
        <dbReference type="SAM" id="Phobius"/>
    </source>
</evidence>
<proteinExistence type="predicted"/>
<dbReference type="AlphaFoldDB" id="A0A292PN75"/>
<sequence length="134" mass="15348">MIVIWRPPPQSTRERRTDERIGVCVILILVLILILIIIIFIPSFSFLFLSSLPFSVRVSALIEEAFFFSQIRAYLPRPAHHPLSSLSSRFFPPSFHTHSLQPLTCNRAPQKETQSTLTILHPSTPFPLTVGFFF</sequence>
<reference evidence="2" key="1">
    <citation type="submission" date="2015-10" db="EMBL/GenBank/DDBJ databases">
        <authorList>
            <person name="Regsiter A."/>
            <person name="william w."/>
        </authorList>
    </citation>
    <scope>NUCLEOTIDE SEQUENCE</scope>
    <source>
        <strain evidence="2">Montdore</strain>
    </source>
</reference>